<dbReference type="AlphaFoldDB" id="A0A926DQW0"/>
<gene>
    <name evidence="2" type="ORF">H8730_08335</name>
</gene>
<feature type="region of interest" description="Disordered" evidence="1">
    <location>
        <begin position="1"/>
        <end position="105"/>
    </location>
</feature>
<comment type="caution">
    <text evidence="2">The sequence shown here is derived from an EMBL/GenBank/DDBJ whole genome shotgun (WGS) entry which is preliminary data.</text>
</comment>
<accession>A0A926DQW0</accession>
<proteinExistence type="predicted"/>
<evidence type="ECO:0000256" key="1">
    <source>
        <dbReference type="SAM" id="MobiDB-lite"/>
    </source>
</evidence>
<dbReference type="EMBL" id="JACRSQ010000010">
    <property type="protein sequence ID" value="MBC8543550.1"/>
    <property type="molecule type" value="Genomic_DNA"/>
</dbReference>
<name>A0A926DQW0_9FIRM</name>
<organism evidence="2 3">
    <name type="scientific">Bianquea renquensis</name>
    <dbReference type="NCBI Taxonomy" id="2763661"/>
    <lineage>
        <taxon>Bacteria</taxon>
        <taxon>Bacillati</taxon>
        <taxon>Bacillota</taxon>
        <taxon>Clostridia</taxon>
        <taxon>Eubacteriales</taxon>
        <taxon>Bianqueaceae</taxon>
        <taxon>Bianquea</taxon>
    </lineage>
</organism>
<sequence length="105" mass="11406">MHAGEANNGSDQRAHGTKFSAASAKTTMPAGIQNEKCTPVRRTTAVASGHTVVNSSPPAARRPYRQGNGIKNARRHGEQWQRPAGTRCQIFRRQRRDDHTGGDTG</sequence>
<feature type="compositionally biased region" description="Basic and acidic residues" evidence="1">
    <location>
        <begin position="95"/>
        <end position="105"/>
    </location>
</feature>
<dbReference type="Proteomes" id="UP000657006">
    <property type="component" value="Unassembled WGS sequence"/>
</dbReference>
<evidence type="ECO:0000313" key="3">
    <source>
        <dbReference type="Proteomes" id="UP000657006"/>
    </source>
</evidence>
<protein>
    <submittedName>
        <fullName evidence="2">Uncharacterized protein</fullName>
    </submittedName>
</protein>
<keyword evidence="3" id="KW-1185">Reference proteome</keyword>
<evidence type="ECO:0000313" key="2">
    <source>
        <dbReference type="EMBL" id="MBC8543550.1"/>
    </source>
</evidence>
<reference evidence="2" key="1">
    <citation type="submission" date="2020-08" db="EMBL/GenBank/DDBJ databases">
        <title>Genome public.</title>
        <authorList>
            <person name="Liu C."/>
            <person name="Sun Q."/>
        </authorList>
    </citation>
    <scope>NUCLEOTIDE SEQUENCE</scope>
    <source>
        <strain evidence="2">NSJ-32</strain>
    </source>
</reference>
<dbReference type="RefSeq" id="WP_249289691.1">
    <property type="nucleotide sequence ID" value="NZ_JACRSQ010000010.1"/>
</dbReference>